<name>A0AAN7SGB2_MYCAM</name>
<dbReference type="Pfam" id="PF00078">
    <property type="entry name" value="RVT_1"/>
    <property type="match status" value="1"/>
</dbReference>
<evidence type="ECO:0000313" key="2">
    <source>
        <dbReference type="EMBL" id="KAK4827178.1"/>
    </source>
</evidence>
<evidence type="ECO:0000259" key="1">
    <source>
        <dbReference type="Pfam" id="PF00078"/>
    </source>
</evidence>
<keyword evidence="3" id="KW-1185">Reference proteome</keyword>
<accession>A0AAN7SGB2</accession>
<feature type="domain" description="Reverse transcriptase" evidence="1">
    <location>
        <begin position="133"/>
        <end position="289"/>
    </location>
</feature>
<protein>
    <recommendedName>
        <fullName evidence="1">Reverse transcriptase domain-containing protein</fullName>
    </recommendedName>
</protein>
<feature type="non-terminal residue" evidence="2">
    <location>
        <position position="518"/>
    </location>
</feature>
<dbReference type="InterPro" id="IPR000477">
    <property type="entry name" value="RT_dom"/>
</dbReference>
<organism evidence="2 3">
    <name type="scientific">Mycteria americana</name>
    <name type="common">Wood stork</name>
    <dbReference type="NCBI Taxonomy" id="33587"/>
    <lineage>
        <taxon>Eukaryota</taxon>
        <taxon>Metazoa</taxon>
        <taxon>Chordata</taxon>
        <taxon>Craniata</taxon>
        <taxon>Vertebrata</taxon>
        <taxon>Euteleostomi</taxon>
        <taxon>Archelosauria</taxon>
        <taxon>Archosauria</taxon>
        <taxon>Dinosauria</taxon>
        <taxon>Saurischia</taxon>
        <taxon>Theropoda</taxon>
        <taxon>Coelurosauria</taxon>
        <taxon>Aves</taxon>
        <taxon>Neognathae</taxon>
        <taxon>Neoaves</taxon>
        <taxon>Aequornithes</taxon>
        <taxon>Ciconiiformes</taxon>
        <taxon>Ciconiidae</taxon>
        <taxon>Mycteria</taxon>
    </lineage>
</organism>
<sequence length="518" mass="59135">MNTVGKLVTTNEKAEVLTTFLPQSSLATSLPTPLEWLDCKTGTEGAKALPLEDQVHDHLRNLNIHESMGPEEMHPRVLRELADVVAKPLSMIFEKSWQSGEAPGDWKKGNIAPIFKKDPPRSYARAHGGQGGDLRQPAWLHQGQWTREELTDVIYLDFCKAFDMVPQNILVSKMERDGFDVWTTRWMTNWLDDLIWRVVVNGSTYRWRSVTSGVPQGSVLGRVLFNIFINDIDSGIECTLSRFADDAKLNGDAIQRDLDKLEEWADVNLMRFNKAKCRVLHLGQGNPLYQYKLEDEGIESSLVEKGLGVLMDEKLDMNQQCVLAAQKANHILGCIKRSVARRPHLEYCVQLWSPQHKKDMDLLEQDRLRELGLFSLEKRRLRGDLIIAFQSLKEVYKKDVDRLFGRACCNRTRGNGFKLKQNRFRLDIRKKFFTTRVDRLPREVVEAPSLETFKAKLDGALSNLIFMIKTNSLPQPTGAGRVSEQLCGAWLLTGPKPRQTVKFGNETGNQEWTLKVEM</sequence>
<dbReference type="EMBL" id="JAUNZN010000002">
    <property type="protein sequence ID" value="KAK4827178.1"/>
    <property type="molecule type" value="Genomic_DNA"/>
</dbReference>
<reference evidence="2 3" key="1">
    <citation type="journal article" date="2023" name="J. Hered.">
        <title>Chromosome-level genome of the wood stork (Mycteria americana) provides insight into avian chromosome evolution.</title>
        <authorList>
            <person name="Flamio R. Jr."/>
            <person name="Ramstad K.M."/>
        </authorList>
    </citation>
    <scope>NUCLEOTIDE SEQUENCE [LARGE SCALE GENOMIC DNA]</scope>
    <source>
        <strain evidence="2">JAX WOST 10</strain>
    </source>
</reference>
<evidence type="ECO:0000313" key="3">
    <source>
        <dbReference type="Proteomes" id="UP001333110"/>
    </source>
</evidence>
<dbReference type="Proteomes" id="UP001333110">
    <property type="component" value="Unassembled WGS sequence"/>
</dbReference>
<dbReference type="AlphaFoldDB" id="A0AAN7SGB2"/>
<gene>
    <name evidence="2" type="ORF">QYF61_015140</name>
</gene>
<dbReference type="PANTHER" id="PTHR33332">
    <property type="entry name" value="REVERSE TRANSCRIPTASE DOMAIN-CONTAINING PROTEIN"/>
    <property type="match status" value="1"/>
</dbReference>
<comment type="caution">
    <text evidence="2">The sequence shown here is derived from an EMBL/GenBank/DDBJ whole genome shotgun (WGS) entry which is preliminary data.</text>
</comment>
<proteinExistence type="predicted"/>